<feature type="transmembrane region" description="Helical" evidence="14">
    <location>
        <begin position="72"/>
        <end position="95"/>
    </location>
</feature>
<evidence type="ECO:0000256" key="17">
    <source>
        <dbReference type="PROSITE-ProRule" id="PRU00703"/>
    </source>
</evidence>
<feature type="domain" description="CBS" evidence="18">
    <location>
        <begin position="312"/>
        <end position="370"/>
    </location>
</feature>
<evidence type="ECO:0000256" key="7">
    <source>
        <dbReference type="ARBA" id="ARBA00022737"/>
    </source>
</evidence>
<feature type="transmembrane region" description="Helical" evidence="14">
    <location>
        <begin position="46"/>
        <end position="65"/>
    </location>
</feature>
<evidence type="ECO:0000313" key="19">
    <source>
        <dbReference type="EMBL" id="KGF72676.1"/>
    </source>
</evidence>
<evidence type="ECO:0000259" key="18">
    <source>
        <dbReference type="PROSITE" id="PS51371"/>
    </source>
</evidence>
<evidence type="ECO:0000256" key="1">
    <source>
        <dbReference type="ARBA" id="ARBA00004651"/>
    </source>
</evidence>
<evidence type="ECO:0000256" key="14">
    <source>
        <dbReference type="PIRNR" id="PIRNR006404"/>
    </source>
</evidence>
<evidence type="ECO:0000256" key="13">
    <source>
        <dbReference type="ARBA" id="ARBA00023136"/>
    </source>
</evidence>
<dbReference type="GO" id="GO:0046872">
    <property type="term" value="F:metal ion binding"/>
    <property type="evidence" value="ECO:0007669"/>
    <property type="project" value="UniProtKB-UniRule"/>
</dbReference>
<name>A0A098TK74_9CYAN</name>
<keyword evidence="12 17" id="KW-0129">CBS domain</keyword>
<dbReference type="GO" id="GO:0005886">
    <property type="term" value="C:plasma membrane"/>
    <property type="evidence" value="ECO:0007669"/>
    <property type="project" value="UniProtKB-SubCell"/>
</dbReference>
<proteinExistence type="inferred from homology"/>
<feature type="binding site" evidence="16">
    <location>
        <position position="160"/>
    </location>
    <ligand>
        <name>Zn(2+)</name>
        <dbReference type="ChEBI" id="CHEBI:29105"/>
        <note>catalytic</note>
    </ligand>
</feature>
<evidence type="ECO:0000256" key="6">
    <source>
        <dbReference type="ARBA" id="ARBA00022723"/>
    </source>
</evidence>
<reference evidence="19 20" key="1">
    <citation type="journal article" date="2014" name="Mol. Ecol.">
        <title>Evolution of Synechococcus.</title>
        <authorList>
            <person name="Dvorak P."/>
            <person name="Casamatta D."/>
            <person name="Hasler P."/>
            <person name="Poulickova A."/>
            <person name="Ondrej V."/>
            <person name="Sanges R."/>
        </authorList>
    </citation>
    <scope>NUCLEOTIDE SEQUENCE [LARGE SCALE GENOMIC DNA]</scope>
    <source>
        <strain evidence="19 20">CAUP A 1101</strain>
    </source>
</reference>
<comment type="similarity">
    <text evidence="2 14">Belongs to the peptidase M50B family.</text>
</comment>
<keyword evidence="7" id="KW-0677">Repeat</keyword>
<evidence type="ECO:0000313" key="20">
    <source>
        <dbReference type="Proteomes" id="UP000030170"/>
    </source>
</evidence>
<dbReference type="SUPFAM" id="SSF54631">
    <property type="entry name" value="CBS-domain pair"/>
    <property type="match status" value="1"/>
</dbReference>
<sequence length="410" mass="44388">MQARWRIGSLFGIPLYIDPSWLFIVALVTVGYSLDWQSVHPEWGSVRIWSAGLVMALLLFGSVLLHELGHSLVALSQGIKVNSITLFLFGGVAAIEQESKTPGKAFQLAIAGPAVSLGLFGLTLLLATVTTGLAQVLAANLAQVNLLLALFNLIPALPLDGGQVLKALIWKITGNRFQGVHWAARTGQTLGSVAIAGGLGLGILRGQFIGFWVALLGWFVLRNATAYDRLTDLQEGLQQLTAADASSRDFRVVDAEITLRQFADTYLLEENRPTVYFAASEGRYRGQVAAEDLRRVERSQWETQSLHAIVHALSDIPTVLETTPLLEVIETLEAKTLPWITILSPAGAVSGVIDRGDIVRAVAKRMNIQIPDAEITRIKKEGTYPPGLQLPALAKLSEITTSTVSKDTQP</sequence>
<dbReference type="GO" id="GO:0008237">
    <property type="term" value="F:metallopeptidase activity"/>
    <property type="evidence" value="ECO:0007669"/>
    <property type="project" value="UniProtKB-UniRule"/>
</dbReference>
<keyword evidence="6 14" id="KW-0479">Metal-binding</keyword>
<dbReference type="RefSeq" id="WP_036533103.1">
    <property type="nucleotide sequence ID" value="NZ_JJML01000020.1"/>
</dbReference>
<evidence type="ECO:0000256" key="11">
    <source>
        <dbReference type="ARBA" id="ARBA00023049"/>
    </source>
</evidence>
<feature type="binding site" evidence="16">
    <location>
        <position position="66"/>
    </location>
    <ligand>
        <name>Zn(2+)</name>
        <dbReference type="ChEBI" id="CHEBI:29105"/>
        <note>catalytic</note>
    </ligand>
</feature>
<dbReference type="CDD" id="cd06164">
    <property type="entry name" value="S2P-M50_SpoIVFB_CBS"/>
    <property type="match status" value="1"/>
</dbReference>
<evidence type="ECO:0000256" key="16">
    <source>
        <dbReference type="PIRSR" id="PIRSR006404-2"/>
    </source>
</evidence>
<gene>
    <name evidence="19" type="ORF">DO97_06500</name>
</gene>
<dbReference type="PANTHER" id="PTHR39188:SF3">
    <property type="entry name" value="STAGE IV SPORULATION PROTEIN FB"/>
    <property type="match status" value="1"/>
</dbReference>
<feature type="transmembrane region" description="Helical" evidence="14">
    <location>
        <begin position="107"/>
        <end position="129"/>
    </location>
</feature>
<dbReference type="PANTHER" id="PTHR39188">
    <property type="entry name" value="MEMBRANE-ASSOCIATED ZINC METALLOPROTEASE M50B"/>
    <property type="match status" value="1"/>
</dbReference>
<keyword evidence="10 14" id="KW-1133">Transmembrane helix</keyword>
<feature type="transmembrane region" description="Helical" evidence="14">
    <location>
        <begin position="12"/>
        <end position="34"/>
    </location>
</feature>
<evidence type="ECO:0000256" key="12">
    <source>
        <dbReference type="ARBA" id="ARBA00023122"/>
    </source>
</evidence>
<dbReference type="Proteomes" id="UP000030170">
    <property type="component" value="Unassembled WGS sequence"/>
</dbReference>
<dbReference type="InterPro" id="IPR000644">
    <property type="entry name" value="CBS_dom"/>
</dbReference>
<dbReference type="GO" id="GO:0006508">
    <property type="term" value="P:proteolysis"/>
    <property type="evidence" value="ECO:0007669"/>
    <property type="project" value="UniProtKB-KW"/>
</dbReference>
<keyword evidence="13 14" id="KW-0472">Membrane</keyword>
<feature type="active site" evidence="15">
    <location>
        <position position="67"/>
    </location>
</feature>
<dbReference type="AlphaFoldDB" id="A0A098TK74"/>
<keyword evidence="8 14" id="KW-0378">Hydrolase</keyword>
<protein>
    <recommendedName>
        <fullName evidence="14">Zinc metalloprotease</fullName>
    </recommendedName>
</protein>
<dbReference type="STRING" id="1497020.DO97_06500"/>
<feature type="binding site" evidence="16">
    <location>
        <position position="70"/>
    </location>
    <ligand>
        <name>Zn(2+)</name>
        <dbReference type="ChEBI" id="CHEBI:29105"/>
        <note>catalytic</note>
    </ligand>
</feature>
<accession>A0A098TK74</accession>
<dbReference type="PROSITE" id="PS51371">
    <property type="entry name" value="CBS"/>
    <property type="match status" value="1"/>
</dbReference>
<keyword evidence="9 14" id="KW-0862">Zinc</keyword>
<comment type="subcellular location">
    <subcellularLocation>
        <location evidence="1 14">Cell membrane</location>
        <topology evidence="1 14">Multi-pass membrane protein</topology>
    </subcellularLocation>
</comment>
<evidence type="ECO:0000256" key="4">
    <source>
        <dbReference type="ARBA" id="ARBA00022670"/>
    </source>
</evidence>
<evidence type="ECO:0000256" key="8">
    <source>
        <dbReference type="ARBA" id="ARBA00022801"/>
    </source>
</evidence>
<comment type="caution">
    <text evidence="19">The sequence shown here is derived from an EMBL/GenBank/DDBJ whole genome shotgun (WGS) entry which is preliminary data.</text>
</comment>
<dbReference type="EMBL" id="JJML01000020">
    <property type="protein sequence ID" value="KGF72676.1"/>
    <property type="molecule type" value="Genomic_DNA"/>
</dbReference>
<dbReference type="CDD" id="cd04639">
    <property type="entry name" value="CBS_pair_peptidase_M50"/>
    <property type="match status" value="1"/>
</dbReference>
<keyword evidence="3 14" id="KW-1003">Cell membrane</keyword>
<dbReference type="Pfam" id="PF00571">
    <property type="entry name" value="CBS"/>
    <property type="match status" value="1"/>
</dbReference>
<comment type="cofactor">
    <cofactor evidence="14 16">
        <name>Zn(2+)</name>
        <dbReference type="ChEBI" id="CHEBI:29105"/>
    </cofactor>
    <text evidence="14 16">Binds 1 zinc ion per subunit.</text>
</comment>
<evidence type="ECO:0000256" key="3">
    <source>
        <dbReference type="ARBA" id="ARBA00022475"/>
    </source>
</evidence>
<evidence type="ECO:0000256" key="2">
    <source>
        <dbReference type="ARBA" id="ARBA00007931"/>
    </source>
</evidence>
<feature type="transmembrane region" description="Helical" evidence="14">
    <location>
        <begin position="136"/>
        <end position="157"/>
    </location>
</feature>
<dbReference type="InterPro" id="IPR046342">
    <property type="entry name" value="CBS_dom_sf"/>
</dbReference>
<keyword evidence="5 14" id="KW-0812">Transmembrane</keyword>
<dbReference type="PIRSF" id="PIRSF006404">
    <property type="entry name" value="UCP006404_Pept_M50_CBS"/>
    <property type="match status" value="1"/>
</dbReference>
<keyword evidence="11 14" id="KW-0482">Metalloprotease</keyword>
<dbReference type="Pfam" id="PF02163">
    <property type="entry name" value="Peptidase_M50"/>
    <property type="match status" value="2"/>
</dbReference>
<evidence type="ECO:0000256" key="5">
    <source>
        <dbReference type="ARBA" id="ARBA00022692"/>
    </source>
</evidence>
<dbReference type="Gene3D" id="3.10.580.10">
    <property type="entry name" value="CBS-domain"/>
    <property type="match status" value="1"/>
</dbReference>
<dbReference type="InterPro" id="IPR008915">
    <property type="entry name" value="Peptidase_M50"/>
</dbReference>
<dbReference type="InterPro" id="IPR016483">
    <property type="entry name" value="UCP006404_Pept_M50_CBS"/>
</dbReference>
<evidence type="ECO:0000256" key="15">
    <source>
        <dbReference type="PIRSR" id="PIRSR006404-1"/>
    </source>
</evidence>
<evidence type="ECO:0000256" key="9">
    <source>
        <dbReference type="ARBA" id="ARBA00022833"/>
    </source>
</evidence>
<evidence type="ECO:0000256" key="10">
    <source>
        <dbReference type="ARBA" id="ARBA00022989"/>
    </source>
</evidence>
<keyword evidence="4 14" id="KW-0645">Protease</keyword>
<keyword evidence="20" id="KW-1185">Reference proteome</keyword>
<feature type="transmembrane region" description="Helical" evidence="14">
    <location>
        <begin position="195"/>
        <end position="221"/>
    </location>
</feature>
<dbReference type="OrthoDB" id="166377at2"/>
<organism evidence="19 20">
    <name type="scientific">Neosynechococcus sphagnicola sy1</name>
    <dbReference type="NCBI Taxonomy" id="1497020"/>
    <lineage>
        <taxon>Bacteria</taxon>
        <taxon>Bacillati</taxon>
        <taxon>Cyanobacteriota</taxon>
        <taxon>Cyanophyceae</taxon>
        <taxon>Neosynechococcales</taxon>
        <taxon>Neosynechococcaceae</taxon>
        <taxon>Neosynechococcus</taxon>
    </lineage>
</organism>